<gene>
    <name evidence="1" type="ORF">HRG_02547</name>
</gene>
<dbReference type="OrthoDB" id="4910718at2759"/>
<reference evidence="1" key="1">
    <citation type="submission" date="2021-09" db="EMBL/GenBank/DDBJ databases">
        <title>A high-quality genome of the endoparasitic fungus Hirsutella rhossiliensis with a comparison of Hirsutella genomes reveals transposable elements contributing to genome size variation.</title>
        <authorList>
            <person name="Lin R."/>
            <person name="Jiao Y."/>
            <person name="Sun X."/>
            <person name="Ling J."/>
            <person name="Xie B."/>
            <person name="Cheng X."/>
        </authorList>
    </citation>
    <scope>NUCLEOTIDE SEQUENCE</scope>
    <source>
        <strain evidence="1">HR02</strain>
    </source>
</reference>
<proteinExistence type="predicted"/>
<dbReference type="RefSeq" id="XP_044724651.1">
    <property type="nucleotide sequence ID" value="XM_044861018.1"/>
</dbReference>
<dbReference type="EMBL" id="JAIZPD010000002">
    <property type="protein sequence ID" value="KAH0967138.1"/>
    <property type="molecule type" value="Genomic_DNA"/>
</dbReference>
<comment type="caution">
    <text evidence="1">The sequence shown here is derived from an EMBL/GenBank/DDBJ whole genome shotgun (WGS) entry which is preliminary data.</text>
</comment>
<organism evidence="1 2">
    <name type="scientific">Hirsutella rhossiliensis</name>
    <dbReference type="NCBI Taxonomy" id="111463"/>
    <lineage>
        <taxon>Eukaryota</taxon>
        <taxon>Fungi</taxon>
        <taxon>Dikarya</taxon>
        <taxon>Ascomycota</taxon>
        <taxon>Pezizomycotina</taxon>
        <taxon>Sordariomycetes</taxon>
        <taxon>Hypocreomycetidae</taxon>
        <taxon>Hypocreales</taxon>
        <taxon>Ophiocordycipitaceae</taxon>
        <taxon>Hirsutella</taxon>
    </lineage>
</organism>
<dbReference type="GeneID" id="68351676"/>
<protein>
    <submittedName>
        <fullName evidence="1">Uncharacterized protein</fullName>
    </submittedName>
</protein>
<name>A0A9P8N3T9_9HYPO</name>
<dbReference type="Proteomes" id="UP000824596">
    <property type="component" value="Unassembled WGS sequence"/>
</dbReference>
<evidence type="ECO:0000313" key="2">
    <source>
        <dbReference type="Proteomes" id="UP000824596"/>
    </source>
</evidence>
<dbReference type="AlphaFoldDB" id="A0A9P8N3T9"/>
<accession>A0A9P8N3T9</accession>
<sequence>MGSVLDPSQEAFEQPQLRRCQFNLSQVDWERAVRIGGGLDGYVWKVHFGSEGPYALKVFYDTFPPNVHYYAFERECRNAALLQLMQAAVRQAAAESASIVVNSKPATIDDIRNNLLAFSNERRLMSPAIVGESDEVVSEIPPFTECYGWLQFSGQTFLEMPFKQTPPTYKADKLIRLFAPDRTYFAIVYEYIADPENNDQVVEKVDRFLHRAGFGHTMSPDGSNWRHSKLIDHSEYVDYRGAYPPAPVEVTPLK</sequence>
<evidence type="ECO:0000313" key="1">
    <source>
        <dbReference type="EMBL" id="KAH0967138.1"/>
    </source>
</evidence>
<keyword evidence="2" id="KW-1185">Reference proteome</keyword>